<dbReference type="Gene3D" id="2.40.340.10">
    <property type="entry name" value="MoeA, C-terminal, domain IV"/>
    <property type="match status" value="1"/>
</dbReference>
<dbReference type="PANTHER" id="PTHR10192">
    <property type="entry name" value="MOLYBDOPTERIN BIOSYNTHESIS PROTEIN"/>
    <property type="match status" value="1"/>
</dbReference>
<feature type="region of interest" description="Disordered" evidence="1">
    <location>
        <begin position="111"/>
        <end position="167"/>
    </location>
</feature>
<dbReference type="InterPro" id="IPR036425">
    <property type="entry name" value="MoaB/Mog-like_dom_sf"/>
</dbReference>
<sequence length="455" mass="47378">MIQFDQLQQQVLAVVRANPPKNLVLRDCVGAVLAEPILATVDLPPFDNSAMDGYAVRAADVTNLPVTLRVVGVSSAGHPADCTVGAAEAARILTGAVMVQGADTVVRVEDTQPAASPHSPDTQSLDTQSPDTQSLDTQSPDTQSLDTQSPDTQSLDTHSPDTHSPEMQISEAPSEFVVITAAPAPGANIRRAGEAARTGDELVAAGTVLNPGHLGLAASAGCRELMVIERPRVAVLSTGDELLPPGAGQLEPGQIFESNSTVLAALARSMGCEVTTHHCMDDAASLRTLLMELAGSHQLILSSGGVSMGGEYDSMRQAVAGFDVEFLKIAIRPAKPMAFGRIEESILFGLPGNPVSSVVAFELFVRPAIRQISGLAPALPPLIHGVAGEQLPRLAGEFTYMLSTRQDPQGDWVSTGGFGSHVLGGIAHAQALAVIPPGPEPVAKGSDLHLIPLWS</sequence>
<name>A0A6J7SG20_9ZZZZ</name>
<organism evidence="3">
    <name type="scientific">freshwater metagenome</name>
    <dbReference type="NCBI Taxonomy" id="449393"/>
    <lineage>
        <taxon>unclassified sequences</taxon>
        <taxon>metagenomes</taxon>
        <taxon>ecological metagenomes</taxon>
    </lineage>
</organism>
<evidence type="ECO:0000256" key="1">
    <source>
        <dbReference type="SAM" id="MobiDB-lite"/>
    </source>
</evidence>
<dbReference type="Pfam" id="PF00994">
    <property type="entry name" value="MoCF_biosynth"/>
    <property type="match status" value="1"/>
</dbReference>
<proteinExistence type="predicted"/>
<dbReference type="GO" id="GO:0006777">
    <property type="term" value="P:Mo-molybdopterin cofactor biosynthetic process"/>
    <property type="evidence" value="ECO:0007669"/>
    <property type="project" value="TreeGrafter"/>
</dbReference>
<dbReference type="InterPro" id="IPR005110">
    <property type="entry name" value="MoeA_linker/N"/>
</dbReference>
<dbReference type="NCBIfam" id="NF045515">
    <property type="entry name" value="Glp_gephyrin"/>
    <property type="match status" value="1"/>
</dbReference>
<dbReference type="InterPro" id="IPR038987">
    <property type="entry name" value="MoeA-like"/>
</dbReference>
<dbReference type="InterPro" id="IPR036135">
    <property type="entry name" value="MoeA_linker/N_sf"/>
</dbReference>
<dbReference type="AlphaFoldDB" id="A0A6J7SG20"/>
<protein>
    <submittedName>
        <fullName evidence="3">Unannotated protein</fullName>
    </submittedName>
</protein>
<dbReference type="SMART" id="SM00852">
    <property type="entry name" value="MoCF_biosynth"/>
    <property type="match status" value="1"/>
</dbReference>
<accession>A0A6J7SG20</accession>
<gene>
    <name evidence="3" type="ORF">UFOPK4173_01802</name>
</gene>
<dbReference type="GO" id="GO:0061599">
    <property type="term" value="F:molybdopterin molybdotransferase activity"/>
    <property type="evidence" value="ECO:0007669"/>
    <property type="project" value="TreeGrafter"/>
</dbReference>
<feature type="domain" description="MoaB/Mog" evidence="2">
    <location>
        <begin position="234"/>
        <end position="371"/>
    </location>
</feature>
<feature type="compositionally biased region" description="Polar residues" evidence="1">
    <location>
        <begin position="119"/>
        <end position="157"/>
    </location>
</feature>
<evidence type="ECO:0000259" key="2">
    <source>
        <dbReference type="SMART" id="SM00852"/>
    </source>
</evidence>
<dbReference type="Pfam" id="PF03453">
    <property type="entry name" value="MoeA_N"/>
    <property type="match status" value="1"/>
</dbReference>
<dbReference type="Gene3D" id="3.90.105.10">
    <property type="entry name" value="Molybdopterin biosynthesis moea protein, domain 2"/>
    <property type="match status" value="2"/>
</dbReference>
<reference evidence="3" key="1">
    <citation type="submission" date="2020-05" db="EMBL/GenBank/DDBJ databases">
        <authorList>
            <person name="Chiriac C."/>
            <person name="Salcher M."/>
            <person name="Ghai R."/>
            <person name="Kavagutti S V."/>
        </authorList>
    </citation>
    <scope>NUCLEOTIDE SEQUENCE</scope>
</reference>
<dbReference type="PANTHER" id="PTHR10192:SF5">
    <property type="entry name" value="GEPHYRIN"/>
    <property type="match status" value="1"/>
</dbReference>
<dbReference type="UniPathway" id="UPA00344"/>
<dbReference type="Gene3D" id="3.40.980.10">
    <property type="entry name" value="MoaB/Mog-like domain"/>
    <property type="match status" value="1"/>
</dbReference>
<dbReference type="CDD" id="cd00887">
    <property type="entry name" value="MoeA"/>
    <property type="match status" value="1"/>
</dbReference>
<dbReference type="Gene3D" id="2.170.190.11">
    <property type="entry name" value="Molybdopterin biosynthesis moea protein, domain 3"/>
    <property type="match status" value="2"/>
</dbReference>
<evidence type="ECO:0000313" key="3">
    <source>
        <dbReference type="EMBL" id="CAB5040304.1"/>
    </source>
</evidence>
<dbReference type="EMBL" id="CAFBPW010000280">
    <property type="protein sequence ID" value="CAB5040304.1"/>
    <property type="molecule type" value="Genomic_DNA"/>
</dbReference>
<dbReference type="GO" id="GO:0005829">
    <property type="term" value="C:cytosol"/>
    <property type="evidence" value="ECO:0007669"/>
    <property type="project" value="TreeGrafter"/>
</dbReference>
<dbReference type="InterPro" id="IPR036688">
    <property type="entry name" value="MoeA_C_domain_IV_sf"/>
</dbReference>
<dbReference type="InterPro" id="IPR001453">
    <property type="entry name" value="MoaB/Mog_dom"/>
</dbReference>
<dbReference type="SUPFAM" id="SSF53218">
    <property type="entry name" value="Molybdenum cofactor biosynthesis proteins"/>
    <property type="match status" value="1"/>
</dbReference>
<dbReference type="SUPFAM" id="SSF63867">
    <property type="entry name" value="MoeA C-terminal domain-like"/>
    <property type="match status" value="1"/>
</dbReference>
<dbReference type="SUPFAM" id="SSF63882">
    <property type="entry name" value="MoeA N-terminal region -like"/>
    <property type="match status" value="2"/>
</dbReference>